<evidence type="ECO:0000256" key="1">
    <source>
        <dbReference type="SAM" id="MobiDB-lite"/>
    </source>
</evidence>
<reference evidence="3" key="1">
    <citation type="submission" date="2021-11" db="EMBL/GenBank/DDBJ databases">
        <authorList>
            <consortium name="Genoscope - CEA"/>
            <person name="William W."/>
        </authorList>
    </citation>
    <scope>NUCLEOTIDE SEQUENCE</scope>
</reference>
<evidence type="ECO:0000256" key="2">
    <source>
        <dbReference type="SAM" id="SignalP"/>
    </source>
</evidence>
<feature type="chain" id="PRO_5035304305" description="Peroxisomal membrane protein PEX16" evidence="2">
    <location>
        <begin position="26"/>
        <end position="514"/>
    </location>
</feature>
<feature type="signal peptide" evidence="2">
    <location>
        <begin position="1"/>
        <end position="25"/>
    </location>
</feature>
<feature type="non-terminal residue" evidence="3">
    <location>
        <position position="1"/>
    </location>
</feature>
<feature type="non-terminal residue" evidence="3">
    <location>
        <position position="514"/>
    </location>
</feature>
<evidence type="ECO:0000313" key="3">
    <source>
        <dbReference type="EMBL" id="CAH0374161.1"/>
    </source>
</evidence>
<keyword evidence="4" id="KW-1185">Reference proteome</keyword>
<accession>A0A8J2ST09</accession>
<dbReference type="Proteomes" id="UP000789595">
    <property type="component" value="Unassembled WGS sequence"/>
</dbReference>
<evidence type="ECO:0000313" key="4">
    <source>
        <dbReference type="Proteomes" id="UP000789595"/>
    </source>
</evidence>
<sequence length="514" mass="54476">SGAQGSLSRAPRLLLLLALELLVLGLEGLELGAERLLGGHARGLALLGSAFRSLLRHLVLADLLDGRLLLVERAFGSAERRLRRAADLLLGGLAVELGDGVEHRGLLRRRQRRPAVLLLGRLDALHDARRLLFFFLDVTSHPGLAARALGPLLLRLALERGRRALGRLEGSPGLVDLDEVALAARDRLRRLVARRVELDLDPARGSFRDDARAAVVQGGDARRRRVRRGDDSHSSGNGRSLRALDGRAVLGSGLLAGLAGPDGRRVRREGLGQRVGRRRAVEQSILARRELRAAERLALEGAALLVGLAVHLHGEVAALLLLEDVADAARGRLDLDGARGLGPRRPAGAGLLLLLDRLLRRLAAAAAPVLLDGRGAAARAEALGDLGPGAAGAELVDEALEGVVLLGRPLGLLLALARLLGLGGALLGLLRGELVVLGHGCACVVLFRVLRTRGVRCPRVVLSKLAVPRRRVPCARFYGLKIGPGTLRAVGSFWSDSVRLRGDIGVCAAQISPT</sequence>
<proteinExistence type="predicted"/>
<dbReference type="EMBL" id="CAKKNE010000004">
    <property type="protein sequence ID" value="CAH0374161.1"/>
    <property type="molecule type" value="Genomic_DNA"/>
</dbReference>
<dbReference type="AlphaFoldDB" id="A0A8J2ST09"/>
<name>A0A8J2ST09_9STRA</name>
<gene>
    <name evidence="3" type="ORF">PECAL_4P14300</name>
</gene>
<evidence type="ECO:0008006" key="5">
    <source>
        <dbReference type="Google" id="ProtNLM"/>
    </source>
</evidence>
<comment type="caution">
    <text evidence="3">The sequence shown here is derived from an EMBL/GenBank/DDBJ whole genome shotgun (WGS) entry which is preliminary data.</text>
</comment>
<keyword evidence="2" id="KW-0732">Signal</keyword>
<protein>
    <recommendedName>
        <fullName evidence="5">Peroxisomal membrane protein PEX16</fullName>
    </recommendedName>
</protein>
<organism evidence="3 4">
    <name type="scientific">Pelagomonas calceolata</name>
    <dbReference type="NCBI Taxonomy" id="35677"/>
    <lineage>
        <taxon>Eukaryota</taxon>
        <taxon>Sar</taxon>
        <taxon>Stramenopiles</taxon>
        <taxon>Ochrophyta</taxon>
        <taxon>Pelagophyceae</taxon>
        <taxon>Pelagomonadales</taxon>
        <taxon>Pelagomonadaceae</taxon>
        <taxon>Pelagomonas</taxon>
    </lineage>
</organism>
<feature type="region of interest" description="Disordered" evidence="1">
    <location>
        <begin position="218"/>
        <end position="240"/>
    </location>
</feature>